<feature type="region of interest" description="Disordered" evidence="1">
    <location>
        <begin position="411"/>
        <end position="449"/>
    </location>
</feature>
<protein>
    <submittedName>
        <fullName evidence="2">Uncharacterized protein</fullName>
    </submittedName>
</protein>
<reference evidence="2 3" key="1">
    <citation type="journal article" date="2018" name="IMA Fungus">
        <title>IMA Genome-F 9: Draft genome sequence of Annulohypoxylon stygium, Aspergillus mulundensis, Berkeleyomyces basicola (syn. Thielaviopsis basicola), Ceratocystis smalleyi, two Cercospora beticola strains, Coleophoma cylindrospora, Fusarium fracticaudum, Phialophora cf. hyalina, and Morchella septimelata.</title>
        <authorList>
            <person name="Wingfield B.D."/>
            <person name="Bills G.F."/>
            <person name="Dong Y."/>
            <person name="Huang W."/>
            <person name="Nel W.J."/>
            <person name="Swalarsk-Parry B.S."/>
            <person name="Vaghefi N."/>
            <person name="Wilken P.M."/>
            <person name="An Z."/>
            <person name="de Beer Z.W."/>
            <person name="De Vos L."/>
            <person name="Chen L."/>
            <person name="Duong T.A."/>
            <person name="Gao Y."/>
            <person name="Hammerbacher A."/>
            <person name="Kikkert J.R."/>
            <person name="Li Y."/>
            <person name="Li H."/>
            <person name="Li K."/>
            <person name="Li Q."/>
            <person name="Liu X."/>
            <person name="Ma X."/>
            <person name="Naidoo K."/>
            <person name="Pethybridge S.J."/>
            <person name="Sun J."/>
            <person name="Steenkamp E.T."/>
            <person name="van der Nest M.A."/>
            <person name="van Wyk S."/>
            <person name="Wingfield M.J."/>
            <person name="Xiong C."/>
            <person name="Yue Q."/>
            <person name="Zhang X."/>
        </authorList>
    </citation>
    <scope>NUCLEOTIDE SEQUENCE [LARGE SCALE GENOMIC DNA]</scope>
    <source>
        <strain evidence="2 3">BP 5553</strain>
    </source>
</reference>
<accession>A0A370U3J9</accession>
<sequence length="561" mass="61028">MSGTLRRKSPQTPVRVRSRRSSRTTTDNSSDDDYGGVDLISDSEEDEPDVEGAEEQAIIESEEEQDEDDDDLQTTPRPAMDDDEVSWEGFESTPGGNDETFFDEHMARMNAAGHTMEAAIADMSSSEDDHPAENLRRVRFDVSDSDNLDSDSDDPLFPDIFLDQNSLDPSFRRIIENDDEQDHHLSDDGFWDSNGSDAGKAVTTPDANDDSDTDCSGSTGSSGYETDEGETTEEDLPPAARFVPARSVLRRISDASEDEEEITVTRRGPHPRHRGPRLASWIHDASKSFAVLDSHGKKLIMFKATVKRNAAFNNGTSPAPTPMPGNDPAGSPMEQLSPMISNSGNLMLSAMYTPLDQFVGQALGPPEAFLPFTSIAVDGTVVQDSTSSFDDDDDLDDEDLWNVEDFLNFGDVSSGSENGLEDDQDPSPSSDTVEPSSTPARPSTAASEGQVHPLLSHFNSSDVVGAFRRNQNRHQLLTRNAVSHDALAFSGPFAQGTLRGIKGGRLAAVNSPITPMRKQKTIQPLASSPGSPLAKMASVNGKRKLEGEFMGHKHKRSRSDF</sequence>
<evidence type="ECO:0000313" key="3">
    <source>
        <dbReference type="Proteomes" id="UP000254866"/>
    </source>
</evidence>
<name>A0A370U3J9_9HELO</name>
<dbReference type="AlphaFoldDB" id="A0A370U3J9"/>
<feature type="compositionally biased region" description="Basic and acidic residues" evidence="1">
    <location>
        <begin position="170"/>
        <end position="187"/>
    </location>
</feature>
<dbReference type="Proteomes" id="UP000254866">
    <property type="component" value="Unassembled WGS sequence"/>
</dbReference>
<dbReference type="EMBL" id="NPIC01000001">
    <property type="protein sequence ID" value="RDL42334.1"/>
    <property type="molecule type" value="Genomic_DNA"/>
</dbReference>
<feature type="compositionally biased region" description="Low complexity" evidence="1">
    <location>
        <begin position="214"/>
        <end position="224"/>
    </location>
</feature>
<feature type="region of interest" description="Disordered" evidence="1">
    <location>
        <begin position="123"/>
        <end position="275"/>
    </location>
</feature>
<evidence type="ECO:0000313" key="2">
    <source>
        <dbReference type="EMBL" id="RDL42334.1"/>
    </source>
</evidence>
<dbReference type="PANTHER" id="PTHR35711:SF1">
    <property type="entry name" value="ECTODERMAL, ISOFORM F"/>
    <property type="match status" value="1"/>
</dbReference>
<comment type="caution">
    <text evidence="2">The sequence shown here is derived from an EMBL/GenBank/DDBJ whole genome shotgun (WGS) entry which is preliminary data.</text>
</comment>
<feature type="compositionally biased region" description="Acidic residues" evidence="1">
    <location>
        <begin position="60"/>
        <end position="72"/>
    </location>
</feature>
<dbReference type="GeneID" id="43595162"/>
<feature type="compositionally biased region" description="Basic and acidic residues" evidence="1">
    <location>
        <begin position="127"/>
        <end position="142"/>
    </location>
</feature>
<dbReference type="PANTHER" id="PTHR35711">
    <property type="entry name" value="EXPRESSED PROTEIN"/>
    <property type="match status" value="1"/>
</dbReference>
<feature type="compositionally biased region" description="Acidic residues" evidence="1">
    <location>
        <begin position="143"/>
        <end position="156"/>
    </location>
</feature>
<dbReference type="RefSeq" id="XP_031874990.1">
    <property type="nucleotide sequence ID" value="XM_032010936.1"/>
</dbReference>
<feature type="compositionally biased region" description="Acidic residues" evidence="1">
    <location>
        <begin position="225"/>
        <end position="236"/>
    </location>
</feature>
<feature type="compositionally biased region" description="Low complexity" evidence="1">
    <location>
        <begin position="435"/>
        <end position="447"/>
    </location>
</feature>
<gene>
    <name evidence="2" type="ORF">BP5553_02313</name>
</gene>
<proteinExistence type="predicted"/>
<feature type="compositionally biased region" description="Acidic residues" evidence="1">
    <location>
        <begin position="29"/>
        <end position="54"/>
    </location>
</feature>
<keyword evidence="3" id="KW-1185">Reference proteome</keyword>
<organism evidence="2 3">
    <name type="scientific">Venustampulla echinocandica</name>
    <dbReference type="NCBI Taxonomy" id="2656787"/>
    <lineage>
        <taxon>Eukaryota</taxon>
        <taxon>Fungi</taxon>
        <taxon>Dikarya</taxon>
        <taxon>Ascomycota</taxon>
        <taxon>Pezizomycotina</taxon>
        <taxon>Leotiomycetes</taxon>
        <taxon>Helotiales</taxon>
        <taxon>Pleuroascaceae</taxon>
        <taxon>Venustampulla</taxon>
    </lineage>
</organism>
<dbReference type="OrthoDB" id="5399183at2759"/>
<feature type="region of interest" description="Disordered" evidence="1">
    <location>
        <begin position="1"/>
        <end position="100"/>
    </location>
</feature>
<evidence type="ECO:0000256" key="1">
    <source>
        <dbReference type="SAM" id="MobiDB-lite"/>
    </source>
</evidence>